<sequence>MQAKLLSFFKKQSIPKTSQEAFDILASFDDLSNIEKIVFHFKQLVNTEKSVLNSHALSNGRISDNKEFINGLDERLKRLKDAVNEGKPYQSFYGDVCRLKEDLQVILGYYQSQIKRNQPIVREYLRNTQYRDSDLAILASSIAAEDTSLLDEQDSKVLTKYSINFCAPSIMKEDIEKIGQIVQKSFLADHRHEPEFSYM</sequence>
<evidence type="ECO:0000313" key="2">
    <source>
        <dbReference type="EMBL" id="RUR24070.1"/>
    </source>
</evidence>
<proteinExistence type="predicted"/>
<accession>A0A317TXK4</accession>
<dbReference type="Proteomes" id="UP000247152">
    <property type="component" value="Unassembled WGS sequence"/>
</dbReference>
<dbReference type="EMBL" id="RZGX01000006">
    <property type="protein sequence ID" value="RUR24070.1"/>
    <property type="molecule type" value="Genomic_DNA"/>
</dbReference>
<gene>
    <name evidence="1" type="ORF">DGG96_18335</name>
    <name evidence="2" type="ORF">ELY20_05765</name>
</gene>
<dbReference type="OrthoDB" id="5652850at2"/>
<reference evidence="2 4" key="2">
    <citation type="submission" date="2018-12" db="EMBL/GenBank/DDBJ databases">
        <title>Legionella sp,whole genome shotgun sequence.</title>
        <authorList>
            <person name="Wu H."/>
        </authorList>
    </citation>
    <scope>NUCLEOTIDE SEQUENCE [LARGE SCALE GENOMIC DNA]</scope>
    <source>
        <strain evidence="4">km489</strain>
        <strain evidence="2">Km489</strain>
    </source>
</reference>
<dbReference type="Proteomes" id="UP000287374">
    <property type="component" value="Unassembled WGS sequence"/>
</dbReference>
<reference evidence="1 3" key="1">
    <citation type="submission" date="2018-05" db="EMBL/GenBank/DDBJ databases">
        <title>Legionella qingyii sp.nov., whole genome shotgun sequence.</title>
        <authorList>
            <person name="Wu H."/>
            <person name="Zhu Q."/>
            <person name="Hu C."/>
        </authorList>
    </citation>
    <scope>NUCLEOTIDE SEQUENCE [LARGE SCALE GENOMIC DNA]</scope>
    <source>
        <strain evidence="1 3">HEB18</strain>
    </source>
</reference>
<dbReference type="AlphaFoldDB" id="A0A317TXK4"/>
<dbReference type="RefSeq" id="WP_110143984.1">
    <property type="nucleotide sequence ID" value="NZ_QHJG01000042.1"/>
</dbReference>
<organism evidence="1 3">
    <name type="scientific">Legionella qingyii</name>
    <dbReference type="NCBI Taxonomy" id="2184757"/>
    <lineage>
        <taxon>Bacteria</taxon>
        <taxon>Pseudomonadati</taxon>
        <taxon>Pseudomonadota</taxon>
        <taxon>Gammaproteobacteria</taxon>
        <taxon>Legionellales</taxon>
        <taxon>Legionellaceae</taxon>
        <taxon>Legionella</taxon>
    </lineage>
</organism>
<evidence type="ECO:0000313" key="1">
    <source>
        <dbReference type="EMBL" id="PWY54171.1"/>
    </source>
</evidence>
<comment type="caution">
    <text evidence="1">The sequence shown here is derived from an EMBL/GenBank/DDBJ whole genome shotgun (WGS) entry which is preliminary data.</text>
</comment>
<evidence type="ECO:0000313" key="4">
    <source>
        <dbReference type="Proteomes" id="UP000287374"/>
    </source>
</evidence>
<name>A0A317TXK4_9GAMM</name>
<dbReference type="EMBL" id="QHJG01000042">
    <property type="protein sequence ID" value="PWY54171.1"/>
    <property type="molecule type" value="Genomic_DNA"/>
</dbReference>
<evidence type="ECO:0000313" key="3">
    <source>
        <dbReference type="Proteomes" id="UP000247152"/>
    </source>
</evidence>
<protein>
    <submittedName>
        <fullName evidence="1">Uncharacterized protein</fullName>
    </submittedName>
</protein>
<keyword evidence="4" id="KW-1185">Reference proteome</keyword>